<gene>
    <name evidence="2" type="ORF">BDD43_2740</name>
</gene>
<dbReference type="OrthoDB" id="799397at2"/>
<evidence type="ECO:0000313" key="3">
    <source>
        <dbReference type="Proteomes" id="UP000268007"/>
    </source>
</evidence>
<sequence length="132" mass="15033">MVSSFSIFFLAAFYFYFKQYYRKLIAAKTAGTNDGPALTVLLERKLMIFPAGIIAIALLYLFSFTLMNLYPDVDNVKSSRRVVDIAAIILCTVIFFMDKRELDKKLSVKKPPVKPQDINEPGIDIPEKDEII</sequence>
<reference evidence="2 3" key="1">
    <citation type="submission" date="2018-10" db="EMBL/GenBank/DDBJ databases">
        <title>Genomic Encyclopedia of Archaeal and Bacterial Type Strains, Phase II (KMG-II): from individual species to whole genera.</title>
        <authorList>
            <person name="Goeker M."/>
        </authorList>
    </citation>
    <scope>NUCLEOTIDE SEQUENCE [LARGE SCALE GENOMIC DNA]</scope>
    <source>
        <strain evidence="2 3">DSM 18602</strain>
    </source>
</reference>
<keyword evidence="1" id="KW-1133">Transmembrane helix</keyword>
<dbReference type="Proteomes" id="UP000268007">
    <property type="component" value="Unassembled WGS sequence"/>
</dbReference>
<organism evidence="2 3">
    <name type="scientific">Mucilaginibacter gracilis</name>
    <dbReference type="NCBI Taxonomy" id="423350"/>
    <lineage>
        <taxon>Bacteria</taxon>
        <taxon>Pseudomonadati</taxon>
        <taxon>Bacteroidota</taxon>
        <taxon>Sphingobacteriia</taxon>
        <taxon>Sphingobacteriales</taxon>
        <taxon>Sphingobacteriaceae</taxon>
        <taxon>Mucilaginibacter</taxon>
    </lineage>
</organism>
<keyword evidence="1" id="KW-0812">Transmembrane</keyword>
<evidence type="ECO:0000256" key="1">
    <source>
        <dbReference type="SAM" id="Phobius"/>
    </source>
</evidence>
<feature type="transmembrane region" description="Helical" evidence="1">
    <location>
        <begin position="79"/>
        <end position="97"/>
    </location>
</feature>
<proteinExistence type="predicted"/>
<dbReference type="EMBL" id="RBKU01000001">
    <property type="protein sequence ID" value="RKR82555.1"/>
    <property type="molecule type" value="Genomic_DNA"/>
</dbReference>
<keyword evidence="1" id="KW-0472">Membrane</keyword>
<comment type="caution">
    <text evidence="2">The sequence shown here is derived from an EMBL/GenBank/DDBJ whole genome shotgun (WGS) entry which is preliminary data.</text>
</comment>
<evidence type="ECO:0000313" key="2">
    <source>
        <dbReference type="EMBL" id="RKR82555.1"/>
    </source>
</evidence>
<feature type="transmembrane region" description="Helical" evidence="1">
    <location>
        <begin position="46"/>
        <end position="67"/>
    </location>
</feature>
<dbReference type="AlphaFoldDB" id="A0A495J0P8"/>
<accession>A0A495J0P8</accession>
<keyword evidence="3" id="KW-1185">Reference proteome</keyword>
<dbReference type="RefSeq" id="WP_121198145.1">
    <property type="nucleotide sequence ID" value="NZ_RBKU01000001.1"/>
</dbReference>
<protein>
    <submittedName>
        <fullName evidence="2">Uncharacterized protein</fullName>
    </submittedName>
</protein>
<name>A0A495J0P8_9SPHI</name>